<reference evidence="1 2" key="1">
    <citation type="submission" date="2019-05" db="EMBL/GenBank/DDBJ databases">
        <title>Emergence of the Ug99 lineage of the wheat stem rust pathogen through somatic hybridization.</title>
        <authorList>
            <person name="Li F."/>
            <person name="Upadhyaya N.M."/>
            <person name="Sperschneider J."/>
            <person name="Matny O."/>
            <person name="Nguyen-Phuc H."/>
            <person name="Mago R."/>
            <person name="Raley C."/>
            <person name="Miller M.E."/>
            <person name="Silverstein K.A.T."/>
            <person name="Henningsen E."/>
            <person name="Hirsch C.D."/>
            <person name="Visser B."/>
            <person name="Pretorius Z.A."/>
            <person name="Steffenson B.J."/>
            <person name="Schwessinger B."/>
            <person name="Dodds P.N."/>
            <person name="Figueroa M."/>
        </authorList>
    </citation>
    <scope>NUCLEOTIDE SEQUENCE [LARGE SCALE GENOMIC DNA]</scope>
    <source>
        <strain evidence="1">21-0</strain>
    </source>
</reference>
<keyword evidence="2" id="KW-1185">Reference proteome</keyword>
<protein>
    <submittedName>
        <fullName evidence="1">Uncharacterized protein</fullName>
    </submittedName>
</protein>
<gene>
    <name evidence="1" type="ORF">PGT21_008451</name>
</gene>
<dbReference type="EMBL" id="VSWC01000119">
    <property type="protein sequence ID" value="KAA1082615.1"/>
    <property type="molecule type" value="Genomic_DNA"/>
</dbReference>
<comment type="caution">
    <text evidence="1">The sequence shown here is derived from an EMBL/GenBank/DDBJ whole genome shotgun (WGS) entry which is preliminary data.</text>
</comment>
<evidence type="ECO:0000313" key="1">
    <source>
        <dbReference type="EMBL" id="KAA1082615.1"/>
    </source>
</evidence>
<name>A0A5B0N053_PUCGR</name>
<sequence>MSSVVTPSDSARHLPPMPVVGCDSGVRQCPDSPQQAFGTLHIRPAFPRFPAPRKARLSANAPPLSSVCVCVASAPYAFRISRAHSACAQTNQPKLWSRRALTTTPVVLTPMKDRSLMGVFLVVDGSTQLPSTADIDRPMMGESTPIVERWAGP</sequence>
<organism evidence="1 2">
    <name type="scientific">Puccinia graminis f. sp. tritici</name>
    <dbReference type="NCBI Taxonomy" id="56615"/>
    <lineage>
        <taxon>Eukaryota</taxon>
        <taxon>Fungi</taxon>
        <taxon>Dikarya</taxon>
        <taxon>Basidiomycota</taxon>
        <taxon>Pucciniomycotina</taxon>
        <taxon>Pucciniomycetes</taxon>
        <taxon>Pucciniales</taxon>
        <taxon>Pucciniaceae</taxon>
        <taxon>Puccinia</taxon>
    </lineage>
</organism>
<proteinExistence type="predicted"/>
<dbReference type="Proteomes" id="UP000324748">
    <property type="component" value="Unassembled WGS sequence"/>
</dbReference>
<evidence type="ECO:0000313" key="2">
    <source>
        <dbReference type="Proteomes" id="UP000324748"/>
    </source>
</evidence>
<accession>A0A5B0N053</accession>
<dbReference type="AlphaFoldDB" id="A0A5B0N053"/>